<evidence type="ECO:0000313" key="1">
    <source>
        <dbReference type="EMBL" id="MCA1857106.1"/>
    </source>
</evidence>
<dbReference type="RefSeq" id="WP_225239348.1">
    <property type="nucleotide sequence ID" value="NZ_JAHYBX010000005.1"/>
</dbReference>
<evidence type="ECO:0008006" key="3">
    <source>
        <dbReference type="Google" id="ProtNLM"/>
    </source>
</evidence>
<dbReference type="Proteomes" id="UP001198602">
    <property type="component" value="Unassembled WGS sequence"/>
</dbReference>
<comment type="caution">
    <text evidence="1">The sequence shown here is derived from an EMBL/GenBank/DDBJ whole genome shotgun (WGS) entry which is preliminary data.</text>
</comment>
<gene>
    <name evidence="1" type="ORF">LE190_14385</name>
</gene>
<evidence type="ECO:0000313" key="2">
    <source>
        <dbReference type="Proteomes" id="UP001198602"/>
    </source>
</evidence>
<accession>A0ABS7YDW3</accession>
<keyword evidence="2" id="KW-1185">Reference proteome</keyword>
<name>A0ABS7YDW3_9BURK</name>
<dbReference type="EMBL" id="JAHYBX010000005">
    <property type="protein sequence ID" value="MCA1857106.1"/>
    <property type="molecule type" value="Genomic_DNA"/>
</dbReference>
<organism evidence="1 2">
    <name type="scientific">Massilia hydrophila</name>
    <dbReference type="NCBI Taxonomy" id="3044279"/>
    <lineage>
        <taxon>Bacteria</taxon>
        <taxon>Pseudomonadati</taxon>
        <taxon>Pseudomonadota</taxon>
        <taxon>Betaproteobacteria</taxon>
        <taxon>Burkholderiales</taxon>
        <taxon>Oxalobacteraceae</taxon>
        <taxon>Telluria group</taxon>
        <taxon>Massilia</taxon>
    </lineage>
</organism>
<proteinExistence type="predicted"/>
<sequence>MSRHSVTSYDRATSARGGALLVLLALVSVAALTALVGVLHGAMPVTGRSEATARAMAEAKQALLAWAASNDALPGQLPCPEDLSLLGSPEEGKAMDACTLPAIGRLPWRTLGLPDLRDANRDKLWYALSPGFRSAPINSATPAQLSIDGVANSAVAIVLSPGAALSQQARTPGGMPVISDYLEDLNRAGGGAFVTRASQPFNDVLLPLTSRELMRAVEARVSSEVGSRLRAYFNQNFFFPYAAPADDGACKDRLASGFLPASAGSCTHPLFPASLPAPLAALPGWFAASNWHLHLGYQVAAGCVQSTPGSIGADGLATCGGAARMTIGSNASVKASITTSNRAPYLLQ</sequence>
<protein>
    <recommendedName>
        <fullName evidence="3">Type II secretion system protein</fullName>
    </recommendedName>
</protein>
<reference evidence="1 2" key="1">
    <citation type="submission" date="2021-07" db="EMBL/GenBank/DDBJ databases">
        <title>Characterization of Violacein-producing bacteria and related species.</title>
        <authorList>
            <person name="Wilson H.S."/>
            <person name="De Leon M.E."/>
        </authorList>
    </citation>
    <scope>NUCLEOTIDE SEQUENCE [LARGE SCALE GENOMIC DNA]</scope>
    <source>
        <strain evidence="1 2">HSC-2F05</strain>
    </source>
</reference>